<reference evidence="10" key="1">
    <citation type="submission" date="2024-06" db="EMBL/GenBank/DDBJ databases">
        <title>Vaginal Lactobacillus fatty acid response mechanisms reveal a metabolite-targeted strategy for bacterial vaginosis treatment.</title>
        <authorList>
            <person name="Zhu M."/>
            <person name="Blainey P.C."/>
            <person name="Bloom S.M."/>
            <person name="Kwon D.S."/>
        </authorList>
    </citation>
    <scope>NUCLEOTIDE SEQUENCE</scope>
    <source>
        <strain evidence="10">194_F1_1</strain>
    </source>
</reference>
<dbReference type="Pfam" id="PF00005">
    <property type="entry name" value="ABC_tran"/>
    <property type="match status" value="1"/>
</dbReference>
<organism evidence="10 11">
    <name type="scientific">Lactobacillus crispatus</name>
    <dbReference type="NCBI Taxonomy" id="47770"/>
    <lineage>
        <taxon>Bacteria</taxon>
        <taxon>Bacillati</taxon>
        <taxon>Bacillota</taxon>
        <taxon>Bacilli</taxon>
        <taxon>Lactobacillales</taxon>
        <taxon>Lactobacillaceae</taxon>
        <taxon>Lactobacillus</taxon>
    </lineage>
</organism>
<dbReference type="PANTHER" id="PTHR24221">
    <property type="entry name" value="ATP-BINDING CASSETTE SUB-FAMILY B"/>
    <property type="match status" value="1"/>
</dbReference>
<comment type="subcellular location">
    <subcellularLocation>
        <location evidence="1">Cell membrane</location>
        <topology evidence="1">Multi-pass membrane protein</topology>
    </subcellularLocation>
</comment>
<keyword evidence="4 10" id="KW-0067">ATP-binding</keyword>
<accession>A0ABV2B9A0</accession>
<evidence type="ECO:0000259" key="8">
    <source>
        <dbReference type="PROSITE" id="PS50893"/>
    </source>
</evidence>
<comment type="caution">
    <text evidence="10">The sequence shown here is derived from an EMBL/GenBank/DDBJ whole genome shotgun (WGS) entry which is preliminary data.</text>
</comment>
<dbReference type="Gene3D" id="3.40.50.300">
    <property type="entry name" value="P-loop containing nucleotide triphosphate hydrolases"/>
    <property type="match status" value="1"/>
</dbReference>
<dbReference type="PANTHER" id="PTHR24221:SF608">
    <property type="entry name" value="ABC TRANSPORTER, ATP-BINDING PROTEIN"/>
    <property type="match status" value="1"/>
</dbReference>
<dbReference type="PROSITE" id="PS50893">
    <property type="entry name" value="ABC_TRANSPORTER_2"/>
    <property type="match status" value="1"/>
</dbReference>
<evidence type="ECO:0000256" key="6">
    <source>
        <dbReference type="ARBA" id="ARBA00023136"/>
    </source>
</evidence>
<dbReference type="InterPro" id="IPR011527">
    <property type="entry name" value="ABC1_TM_dom"/>
</dbReference>
<evidence type="ECO:0000256" key="1">
    <source>
        <dbReference type="ARBA" id="ARBA00004651"/>
    </source>
</evidence>
<dbReference type="InterPro" id="IPR039421">
    <property type="entry name" value="Type_1_exporter"/>
</dbReference>
<dbReference type="Pfam" id="PF00664">
    <property type="entry name" value="ABC_membrane"/>
    <property type="match status" value="1"/>
</dbReference>
<feature type="transmembrane region" description="Helical" evidence="7">
    <location>
        <begin position="145"/>
        <end position="164"/>
    </location>
</feature>
<dbReference type="GO" id="GO:0005524">
    <property type="term" value="F:ATP binding"/>
    <property type="evidence" value="ECO:0007669"/>
    <property type="project" value="UniProtKB-KW"/>
</dbReference>
<feature type="transmembrane region" description="Helical" evidence="7">
    <location>
        <begin position="249"/>
        <end position="278"/>
    </location>
</feature>
<dbReference type="Gene3D" id="1.20.1560.10">
    <property type="entry name" value="ABC transporter type 1, transmembrane domain"/>
    <property type="match status" value="1"/>
</dbReference>
<feature type="transmembrane region" description="Helical" evidence="7">
    <location>
        <begin position="21"/>
        <end position="43"/>
    </location>
</feature>
<evidence type="ECO:0000256" key="7">
    <source>
        <dbReference type="SAM" id="Phobius"/>
    </source>
</evidence>
<dbReference type="SMART" id="SM00382">
    <property type="entry name" value="AAA"/>
    <property type="match status" value="1"/>
</dbReference>
<feature type="transmembrane region" description="Helical" evidence="7">
    <location>
        <begin position="170"/>
        <end position="189"/>
    </location>
</feature>
<proteinExistence type="predicted"/>
<evidence type="ECO:0000256" key="4">
    <source>
        <dbReference type="ARBA" id="ARBA00022840"/>
    </source>
</evidence>
<keyword evidence="5 7" id="KW-1133">Transmembrane helix</keyword>
<keyword evidence="11" id="KW-1185">Reference proteome</keyword>
<feature type="domain" description="ABC transporter" evidence="8">
    <location>
        <begin position="350"/>
        <end position="584"/>
    </location>
</feature>
<evidence type="ECO:0000313" key="11">
    <source>
        <dbReference type="Proteomes" id="UP001434419"/>
    </source>
</evidence>
<feature type="domain" description="ABC transmembrane type-1" evidence="9">
    <location>
        <begin position="24"/>
        <end position="317"/>
    </location>
</feature>
<dbReference type="PROSITE" id="PS50929">
    <property type="entry name" value="ABC_TM1F"/>
    <property type="match status" value="1"/>
</dbReference>
<dbReference type="InterPro" id="IPR003439">
    <property type="entry name" value="ABC_transporter-like_ATP-bd"/>
</dbReference>
<evidence type="ECO:0000256" key="5">
    <source>
        <dbReference type="ARBA" id="ARBA00022989"/>
    </source>
</evidence>
<dbReference type="SUPFAM" id="SSF90123">
    <property type="entry name" value="ABC transporter transmembrane region"/>
    <property type="match status" value="1"/>
</dbReference>
<dbReference type="InterPro" id="IPR027417">
    <property type="entry name" value="P-loop_NTPase"/>
</dbReference>
<evidence type="ECO:0000259" key="9">
    <source>
        <dbReference type="PROSITE" id="PS50929"/>
    </source>
</evidence>
<sequence length="589" mass="65626">MSNTKKALRYFAKYLKPYWKGITIVVILSLISSGAQVMAPTYLGRSVTALTTYLVDLKKGTASMNTFYSALWSMFLFYLLSQIAIFIAWMVMSKFNADSTNDMRENLFAKFQRMLVRYFDTHQDGKLLSLFTSDLDNIFNAMNNAIFEIISQGIMFVGTIIVMFTINSTLAWTTIATTPFILIISVLLMKKARVYIDKQQDEIGDLNGYITEQINGEKVIITNGLRQESVDGFKVYNNKVRTVLFKGQFYSGILFPLMNGLNLLNLAIVIAMGSWMIISGQISQAIGLGLIVTFVEYSQVYFQPLTQITSIYSMIQLALTGARRLATVEEQKDENEVPNGKVISGLNHGVKLENVHFGYNKDKEILHGVNISVDKGQSVALVGPTGSGKTTIMNLLNRFYDVNSGKVTFDGTDVRDIQLTSLRNNVGIVLQDSVLFTGTVADNIRYGKPNASMDEVISAAKQANIHDFIETLPDGYDTQVSDASSIFSTGQKQLMSIARTILTNPPFLILDEATSNVDTVTEEKIQKAMDTVIAGRTSFVIAHRLKTILNSNKIVVLKDGNVIEEGSHEALLKEKGFYYKLYTDQMAFD</sequence>
<evidence type="ECO:0000313" key="10">
    <source>
        <dbReference type="EMBL" id="MES5149823.1"/>
    </source>
</evidence>
<dbReference type="SUPFAM" id="SSF52540">
    <property type="entry name" value="P-loop containing nucleoside triphosphate hydrolases"/>
    <property type="match status" value="1"/>
</dbReference>
<keyword evidence="2 7" id="KW-0812">Transmembrane</keyword>
<dbReference type="RefSeq" id="WP_005720827.1">
    <property type="nucleotide sequence ID" value="NZ_CP046589.1"/>
</dbReference>
<dbReference type="CDD" id="cd18547">
    <property type="entry name" value="ABC_6TM_Tm288_like"/>
    <property type="match status" value="1"/>
</dbReference>
<gene>
    <name evidence="10" type="ORF">ABVC42_07790</name>
</gene>
<dbReference type="EMBL" id="JBETVU010000012">
    <property type="protein sequence ID" value="MES5149823.1"/>
    <property type="molecule type" value="Genomic_DNA"/>
</dbReference>
<dbReference type="InterPro" id="IPR036640">
    <property type="entry name" value="ABC1_TM_sf"/>
</dbReference>
<evidence type="ECO:0000256" key="2">
    <source>
        <dbReference type="ARBA" id="ARBA00022692"/>
    </source>
</evidence>
<dbReference type="Proteomes" id="UP001434419">
    <property type="component" value="Unassembled WGS sequence"/>
</dbReference>
<dbReference type="InterPro" id="IPR003593">
    <property type="entry name" value="AAA+_ATPase"/>
</dbReference>
<protein>
    <submittedName>
        <fullName evidence="10">ABC transporter ATP-binding protein</fullName>
    </submittedName>
</protein>
<feature type="transmembrane region" description="Helical" evidence="7">
    <location>
        <begin position="67"/>
        <end position="91"/>
    </location>
</feature>
<keyword evidence="3" id="KW-0547">Nucleotide-binding</keyword>
<keyword evidence="6 7" id="KW-0472">Membrane</keyword>
<evidence type="ECO:0000256" key="3">
    <source>
        <dbReference type="ARBA" id="ARBA00022741"/>
    </source>
</evidence>
<name>A0ABV2B9A0_9LACO</name>